<comment type="cofactor">
    <cofactor evidence="1">
        <name>a divalent metal cation</name>
        <dbReference type="ChEBI" id="CHEBI:60240"/>
    </cofactor>
</comment>
<dbReference type="Gene3D" id="3.30.470.30">
    <property type="entry name" value="DNA ligase/mRNA capping enzyme"/>
    <property type="match status" value="1"/>
</dbReference>
<gene>
    <name evidence="10" type="ORF">CR9_264</name>
</gene>
<evidence type="ECO:0000313" key="11">
    <source>
        <dbReference type="Proteomes" id="UP000011829"/>
    </source>
</evidence>
<evidence type="ECO:0000256" key="7">
    <source>
        <dbReference type="ARBA" id="ARBA00023204"/>
    </source>
</evidence>
<dbReference type="Proteomes" id="UP000011829">
    <property type="component" value="Segment"/>
</dbReference>
<dbReference type="KEGG" id="vg:18563106"/>
<evidence type="ECO:0000256" key="4">
    <source>
        <dbReference type="ARBA" id="ARBA00022598"/>
    </source>
</evidence>
<dbReference type="InterPro" id="IPR012310">
    <property type="entry name" value="DNA_ligase_ATP-dep_cent"/>
</dbReference>
<dbReference type="GO" id="GO:0005524">
    <property type="term" value="F:ATP binding"/>
    <property type="evidence" value="ECO:0007669"/>
    <property type="project" value="InterPro"/>
</dbReference>
<dbReference type="Gene3D" id="2.40.50.140">
    <property type="entry name" value="Nucleic acid-binding proteins"/>
    <property type="match status" value="1"/>
</dbReference>
<dbReference type="GO" id="GO:0006281">
    <property type="term" value="P:DNA repair"/>
    <property type="evidence" value="ECO:0007669"/>
    <property type="project" value="UniProtKB-KW"/>
</dbReference>
<dbReference type="EMBL" id="JQ691611">
    <property type="protein sequence ID" value="AFH21148.1"/>
    <property type="molecule type" value="Genomic_DNA"/>
</dbReference>
<protein>
    <recommendedName>
        <fullName evidence="3">DNA ligase</fullName>
    </recommendedName>
</protein>
<dbReference type="InterPro" id="IPR029319">
    <property type="entry name" value="DNA_ligase_OB"/>
</dbReference>
<dbReference type="GeneID" id="18563106"/>
<organism evidence="10 11">
    <name type="scientific">Cronobacter phage CR9</name>
    <dbReference type="NCBI Taxonomy" id="1162290"/>
    <lineage>
        <taxon>Viruses</taxon>
        <taxon>Duplodnaviria</taxon>
        <taxon>Heunggongvirae</taxon>
        <taxon>Uroviricota</taxon>
        <taxon>Caudoviricetes</taxon>
        <taxon>Vequintavirinae</taxon>
        <taxon>Certrevirus</taxon>
        <taxon>Certrevirus CR9</taxon>
    </lineage>
</organism>
<comment type="similarity">
    <text evidence="2">Belongs to the ATP-dependent DNA ligase family.</text>
</comment>
<dbReference type="CDD" id="cd08041">
    <property type="entry name" value="OBF_kDNA_ligase_like"/>
    <property type="match status" value="1"/>
</dbReference>
<dbReference type="SMR" id="M1EZJ7"/>
<proteinExistence type="inferred from homology"/>
<evidence type="ECO:0000259" key="9">
    <source>
        <dbReference type="Pfam" id="PF14743"/>
    </source>
</evidence>
<keyword evidence="7" id="KW-0234">DNA repair</keyword>
<evidence type="ECO:0000256" key="6">
    <source>
        <dbReference type="ARBA" id="ARBA00022763"/>
    </source>
</evidence>
<name>M1EZJ7_9CAUD</name>
<keyword evidence="11" id="KW-1185">Reference proteome</keyword>
<dbReference type="OrthoDB" id="4135at10239"/>
<evidence type="ECO:0000256" key="2">
    <source>
        <dbReference type="ARBA" id="ARBA00007572"/>
    </source>
</evidence>
<dbReference type="Pfam" id="PF14743">
    <property type="entry name" value="DNA_ligase_OB_2"/>
    <property type="match status" value="1"/>
</dbReference>
<keyword evidence="6" id="KW-0227">DNA damage</keyword>
<dbReference type="InterPro" id="IPR012340">
    <property type="entry name" value="NA-bd_OB-fold"/>
</dbReference>
<feature type="domain" description="ATP-dependent DNA ligase family profile" evidence="8">
    <location>
        <begin position="139"/>
        <end position="337"/>
    </location>
</feature>
<dbReference type="GO" id="GO:0006310">
    <property type="term" value="P:DNA recombination"/>
    <property type="evidence" value="ECO:0007669"/>
    <property type="project" value="InterPro"/>
</dbReference>
<evidence type="ECO:0000256" key="5">
    <source>
        <dbReference type="ARBA" id="ARBA00022705"/>
    </source>
</evidence>
<dbReference type="PANTHER" id="PTHR47810:SF1">
    <property type="entry name" value="DNA LIGASE B"/>
    <property type="match status" value="1"/>
</dbReference>
<keyword evidence="4 10" id="KW-0436">Ligase</keyword>
<dbReference type="Pfam" id="PF01068">
    <property type="entry name" value="DNA_ligase_A_M"/>
    <property type="match status" value="1"/>
</dbReference>
<dbReference type="SUPFAM" id="SSF56091">
    <property type="entry name" value="DNA ligase/mRNA capping enzyme, catalytic domain"/>
    <property type="match status" value="1"/>
</dbReference>
<evidence type="ECO:0000256" key="1">
    <source>
        <dbReference type="ARBA" id="ARBA00001968"/>
    </source>
</evidence>
<keyword evidence="5" id="KW-0235">DNA replication</keyword>
<evidence type="ECO:0000313" key="10">
    <source>
        <dbReference type="EMBL" id="AFH21148.1"/>
    </source>
</evidence>
<dbReference type="InterPro" id="IPR050326">
    <property type="entry name" value="NAD_dep_DNA_ligaseB"/>
</dbReference>
<accession>M1EZJ7</accession>
<dbReference type="RefSeq" id="YP_009015226.1">
    <property type="nucleotide sequence ID" value="NC_023717.1"/>
</dbReference>
<dbReference type="GO" id="GO:0003910">
    <property type="term" value="F:DNA ligase (ATP) activity"/>
    <property type="evidence" value="ECO:0007669"/>
    <property type="project" value="InterPro"/>
</dbReference>
<dbReference type="SUPFAM" id="SSF50249">
    <property type="entry name" value="Nucleic acid-binding proteins"/>
    <property type="match status" value="1"/>
</dbReference>
<dbReference type="PANTHER" id="PTHR47810">
    <property type="entry name" value="DNA LIGASE"/>
    <property type="match status" value="1"/>
</dbReference>
<dbReference type="GO" id="GO:0006260">
    <property type="term" value="P:DNA replication"/>
    <property type="evidence" value="ECO:0007669"/>
    <property type="project" value="UniProtKB-KW"/>
</dbReference>
<sequence>MSNVTSILAELSATRSLKEKEAILRANADNDGLKQAFQIAYSKELNFFVRGLKVQSLPGLRSLSESVEMLVKNIAGRVYTGDDAKSYMTQLVQTCEEPDTLLKIINRDLECGIQTTLTNKVWKDLITEPPYQSYTLFKEDLLRKFNYKGAFSDEKMDGLYADIMVWPEQVIYRSRSGKELNFRAPENVERALMKAAVAEDGTAKPYVAHGEGLVIDPDGLHGVMERAEGNGYLNQDPEDIDRNRVRLVIWDRVTMDEYIARKSKRPYSERRLSAQGLAWWVEDPDHMQFVKGRQINSLKEAIDHFIEMRLQKKEGTVLKEAEMPWGDNKTKKGVKLKNEFDVDLVVVGTTPHKKDPALIGSLICQTRDGLLEVGVGSGLTDALRKKPAEYFIGQIITIKANDITKSETKELQSLFLPRLNYKFVEIRMDKTVANSLPEVIEASDSLLDLLRAIAEDLE</sequence>
<reference evidence="10 11" key="1">
    <citation type="submission" date="2012-02" db="EMBL/GenBank/DDBJ databases">
        <title>Complete Genome Sequence of Cronobacter sakazakii Bacteriophage CR9.</title>
        <authorList>
            <person name="Shin H."/>
            <person name="Lee J.-H."/>
            <person name="Kim Y."/>
            <person name="Ryu S."/>
        </authorList>
    </citation>
    <scope>NUCLEOTIDE SEQUENCE [LARGE SCALE GENOMIC DNA]</scope>
</reference>
<feature type="domain" description="DNA ligase OB-like" evidence="9">
    <location>
        <begin position="359"/>
        <end position="407"/>
    </location>
</feature>
<evidence type="ECO:0000259" key="8">
    <source>
        <dbReference type="Pfam" id="PF01068"/>
    </source>
</evidence>
<evidence type="ECO:0000256" key="3">
    <source>
        <dbReference type="ARBA" id="ARBA00013308"/>
    </source>
</evidence>